<dbReference type="SMART" id="SM00355">
    <property type="entry name" value="ZnF_C2H2"/>
    <property type="match status" value="2"/>
</dbReference>
<feature type="compositionally biased region" description="Pro residues" evidence="1">
    <location>
        <begin position="96"/>
        <end position="106"/>
    </location>
</feature>
<feature type="domain" description="C2H2-type" evidence="2">
    <location>
        <begin position="10"/>
        <end position="33"/>
    </location>
</feature>
<dbReference type="OrthoDB" id="288987at2759"/>
<name>A0A0L7RCS2_9HYME</name>
<sequence>MAAKPPEMNYTCEICGLEGFNDEEMRSHMVFCHLRGAANCPFCDLGEISPTEMLTHVNSAHLDYLTPSTPENDMMAFIDDDSLVDDRRHDECRGPCPSPTMSPSPPLLQNGWSSSFSPRAKQQQELPKSEPQMSSANVNNNNNNNNIGSVNNGTEKFNQTSVLTSVQKDM</sequence>
<feature type="domain" description="C2H2-type" evidence="2">
    <location>
        <begin position="38"/>
        <end position="61"/>
    </location>
</feature>
<evidence type="ECO:0000313" key="3">
    <source>
        <dbReference type="EMBL" id="KOC68648.1"/>
    </source>
</evidence>
<dbReference type="Gene3D" id="1.10.8.1320">
    <property type="match status" value="1"/>
</dbReference>
<feature type="compositionally biased region" description="Polar residues" evidence="1">
    <location>
        <begin position="154"/>
        <end position="170"/>
    </location>
</feature>
<dbReference type="AlphaFoldDB" id="A0A0L7RCS2"/>
<feature type="region of interest" description="Disordered" evidence="1">
    <location>
        <begin position="88"/>
        <end position="170"/>
    </location>
</feature>
<dbReference type="STRING" id="597456.A0A0L7RCS2"/>
<organism evidence="3 4">
    <name type="scientific">Habropoda laboriosa</name>
    <dbReference type="NCBI Taxonomy" id="597456"/>
    <lineage>
        <taxon>Eukaryota</taxon>
        <taxon>Metazoa</taxon>
        <taxon>Ecdysozoa</taxon>
        <taxon>Arthropoda</taxon>
        <taxon>Hexapoda</taxon>
        <taxon>Insecta</taxon>
        <taxon>Pterygota</taxon>
        <taxon>Neoptera</taxon>
        <taxon>Endopterygota</taxon>
        <taxon>Hymenoptera</taxon>
        <taxon>Apocrita</taxon>
        <taxon>Aculeata</taxon>
        <taxon>Apoidea</taxon>
        <taxon>Anthophila</taxon>
        <taxon>Apidae</taxon>
        <taxon>Habropoda</taxon>
    </lineage>
</organism>
<feature type="compositionally biased region" description="Polar residues" evidence="1">
    <location>
        <begin position="110"/>
        <end position="136"/>
    </location>
</feature>
<dbReference type="EMBL" id="KQ414615">
    <property type="protein sequence ID" value="KOC68648.1"/>
    <property type="molecule type" value="Genomic_DNA"/>
</dbReference>
<proteinExistence type="predicted"/>
<evidence type="ECO:0000313" key="4">
    <source>
        <dbReference type="Proteomes" id="UP000053825"/>
    </source>
</evidence>
<evidence type="ECO:0000259" key="2">
    <source>
        <dbReference type="SMART" id="SM00355"/>
    </source>
</evidence>
<dbReference type="InterPro" id="IPR013087">
    <property type="entry name" value="Znf_C2H2_type"/>
</dbReference>
<gene>
    <name evidence="3" type="ORF">WH47_06440</name>
</gene>
<feature type="compositionally biased region" description="Low complexity" evidence="1">
    <location>
        <begin position="137"/>
        <end position="153"/>
    </location>
</feature>
<reference evidence="3 4" key="1">
    <citation type="submission" date="2015-07" db="EMBL/GenBank/DDBJ databases">
        <title>The genome of Habropoda laboriosa.</title>
        <authorList>
            <person name="Pan H."/>
            <person name="Kapheim K."/>
        </authorList>
    </citation>
    <scope>NUCLEOTIDE SEQUENCE [LARGE SCALE GENOMIC DNA]</scope>
    <source>
        <strain evidence="3">0110345459</strain>
    </source>
</reference>
<protein>
    <recommendedName>
        <fullName evidence="2">C2H2-type domain-containing protein</fullName>
    </recommendedName>
</protein>
<accession>A0A0L7RCS2</accession>
<dbReference type="Proteomes" id="UP000053825">
    <property type="component" value="Unassembled WGS sequence"/>
</dbReference>
<keyword evidence="4" id="KW-1185">Reference proteome</keyword>
<evidence type="ECO:0000256" key="1">
    <source>
        <dbReference type="SAM" id="MobiDB-lite"/>
    </source>
</evidence>